<dbReference type="Pfam" id="PF20431">
    <property type="entry name" value="E_motif"/>
    <property type="match status" value="1"/>
</dbReference>
<dbReference type="GO" id="GO:0009451">
    <property type="term" value="P:RNA modification"/>
    <property type="evidence" value="ECO:0007669"/>
    <property type="project" value="InterPro"/>
</dbReference>
<dbReference type="FunFam" id="1.25.40.10:FF:000790">
    <property type="entry name" value="Pentatricopeptide repeat-containing protein"/>
    <property type="match status" value="1"/>
</dbReference>
<dbReference type="InterPro" id="IPR002885">
    <property type="entry name" value="PPR_rpt"/>
</dbReference>
<dbReference type="Pfam" id="PF13041">
    <property type="entry name" value="PPR_2"/>
    <property type="match status" value="1"/>
</dbReference>
<reference evidence="3 4" key="1">
    <citation type="submission" date="2024-04" db="EMBL/GenBank/DDBJ databases">
        <title>The reference genome of an endangered Asteraceae, Deinandra increscens subsp. villosa, native to the Central Coast of California.</title>
        <authorList>
            <person name="Guilliams M."/>
            <person name="Hasenstab-Lehman K."/>
            <person name="Meyer R."/>
            <person name="Mcevoy S."/>
        </authorList>
    </citation>
    <scope>NUCLEOTIDE SEQUENCE [LARGE SCALE GENOMIC DNA]</scope>
    <source>
        <tissue evidence="3">Leaf</tissue>
    </source>
</reference>
<feature type="repeat" description="PPR" evidence="2">
    <location>
        <begin position="127"/>
        <end position="161"/>
    </location>
</feature>
<dbReference type="InterPro" id="IPR011990">
    <property type="entry name" value="TPR-like_helical_dom_sf"/>
</dbReference>
<dbReference type="NCBIfam" id="TIGR00756">
    <property type="entry name" value="PPR"/>
    <property type="match status" value="4"/>
</dbReference>
<dbReference type="AlphaFoldDB" id="A0AAP0D7R2"/>
<dbReference type="InterPro" id="IPR046960">
    <property type="entry name" value="PPR_At4g14850-like_plant"/>
</dbReference>
<accession>A0AAP0D7R2</accession>
<proteinExistence type="predicted"/>
<organism evidence="3 4">
    <name type="scientific">Deinandra increscens subsp. villosa</name>
    <dbReference type="NCBI Taxonomy" id="3103831"/>
    <lineage>
        <taxon>Eukaryota</taxon>
        <taxon>Viridiplantae</taxon>
        <taxon>Streptophyta</taxon>
        <taxon>Embryophyta</taxon>
        <taxon>Tracheophyta</taxon>
        <taxon>Spermatophyta</taxon>
        <taxon>Magnoliopsida</taxon>
        <taxon>eudicotyledons</taxon>
        <taxon>Gunneridae</taxon>
        <taxon>Pentapetalae</taxon>
        <taxon>asterids</taxon>
        <taxon>campanulids</taxon>
        <taxon>Asterales</taxon>
        <taxon>Asteraceae</taxon>
        <taxon>Asteroideae</taxon>
        <taxon>Heliantheae alliance</taxon>
        <taxon>Madieae</taxon>
        <taxon>Madiinae</taxon>
        <taxon>Deinandra</taxon>
    </lineage>
</organism>
<dbReference type="Gene3D" id="1.25.40.10">
    <property type="entry name" value="Tetratricopeptide repeat domain"/>
    <property type="match status" value="2"/>
</dbReference>
<comment type="caution">
    <text evidence="3">The sequence shown here is derived from an EMBL/GenBank/DDBJ whole genome shotgun (WGS) entry which is preliminary data.</text>
</comment>
<evidence type="ECO:0000256" key="1">
    <source>
        <dbReference type="ARBA" id="ARBA00022737"/>
    </source>
</evidence>
<dbReference type="Proteomes" id="UP001408789">
    <property type="component" value="Unassembled WGS sequence"/>
</dbReference>
<dbReference type="GO" id="GO:0003723">
    <property type="term" value="F:RNA binding"/>
    <property type="evidence" value="ECO:0007669"/>
    <property type="project" value="InterPro"/>
</dbReference>
<keyword evidence="1" id="KW-0677">Repeat</keyword>
<evidence type="ECO:0000313" key="3">
    <source>
        <dbReference type="EMBL" id="KAK9070150.1"/>
    </source>
</evidence>
<evidence type="ECO:0000313" key="4">
    <source>
        <dbReference type="Proteomes" id="UP001408789"/>
    </source>
</evidence>
<dbReference type="InterPro" id="IPR046848">
    <property type="entry name" value="E_motif"/>
</dbReference>
<dbReference type="PANTHER" id="PTHR47926:SF452">
    <property type="entry name" value="PENTATRICOPEPTIDE REPEAT-CONTAINING PROTEIN"/>
    <property type="match status" value="1"/>
</dbReference>
<gene>
    <name evidence="3" type="ORF">SSX86_010550</name>
</gene>
<keyword evidence="4" id="KW-1185">Reference proteome</keyword>
<protein>
    <recommendedName>
        <fullName evidence="5">Chlororespiratory reduction 4</fullName>
    </recommendedName>
</protein>
<dbReference type="EMBL" id="JBCNJP010000012">
    <property type="protein sequence ID" value="KAK9070150.1"/>
    <property type="molecule type" value="Genomic_DNA"/>
</dbReference>
<evidence type="ECO:0000256" key="2">
    <source>
        <dbReference type="PROSITE-ProRule" id="PRU00708"/>
    </source>
</evidence>
<evidence type="ECO:0008006" key="5">
    <source>
        <dbReference type="Google" id="ProtNLM"/>
    </source>
</evidence>
<dbReference type="PANTHER" id="PTHR47926">
    <property type="entry name" value="PENTATRICOPEPTIDE REPEAT-CONTAINING PROTEIN"/>
    <property type="match status" value="1"/>
</dbReference>
<sequence>MPLILCCPSKQPQLYKTALLLTSTISTLASPSKWSSAIKTASSPHKSLQIYTQMHRQSIPIDSFAILYTLSSCTHLHNPPLLPHLHAQISKLGFTSNVYIMSSLLHGYSKTCFSNACLLFDEMPERTTVTWNTMITGFSRSGNVAKARSLFDEMPVRNIASWSAMISAYINNSCWKKGHELFCKMLKDEKLKPDEFTLCAVLGGCGRMGTVGFVLGKSIHGFITRNRWDLNVELGTTLVDMYAKCGFLKAAKAVFGMMRVTNVVSWTALICGAGQHGYVNEAITLFDRMQKVGVKPNELTFTGILSACVHAGMVEEGRMYFKLMEEYSMKPNVHHYGCMVDLFGKAGELEDAYEVIMRMQPEANMNVWGSFLNSCKVQDNFKMAERVIERVVEMLRPEKDGGVYTLIADLFVMGEKWDDAERIRRLMVTQNVRKARGASFISNGGP</sequence>
<dbReference type="Pfam" id="PF01535">
    <property type="entry name" value="PPR"/>
    <property type="match status" value="4"/>
</dbReference>
<name>A0AAP0D7R2_9ASTR</name>
<feature type="repeat" description="PPR" evidence="2">
    <location>
        <begin position="297"/>
        <end position="331"/>
    </location>
</feature>
<dbReference type="PROSITE" id="PS51375">
    <property type="entry name" value="PPR"/>
    <property type="match status" value="3"/>
</dbReference>
<feature type="repeat" description="PPR" evidence="2">
    <location>
        <begin position="262"/>
        <end position="296"/>
    </location>
</feature>